<feature type="domain" description="Cell morphogenesis protein C-terminal" evidence="3">
    <location>
        <begin position="1937"/>
        <end position="2186"/>
    </location>
</feature>
<proteinExistence type="predicted"/>
<feature type="compositionally biased region" description="Polar residues" evidence="1">
    <location>
        <begin position="713"/>
        <end position="731"/>
    </location>
</feature>
<accession>A0AAW0FYE7</accession>
<feature type="compositionally biased region" description="Polar residues" evidence="1">
    <location>
        <begin position="181"/>
        <end position="198"/>
    </location>
</feature>
<dbReference type="EMBL" id="JASBNA010000032">
    <property type="protein sequence ID" value="KAK7683214.1"/>
    <property type="molecule type" value="Genomic_DNA"/>
</dbReference>
<dbReference type="GO" id="GO:0030427">
    <property type="term" value="C:site of polarized growth"/>
    <property type="evidence" value="ECO:0007669"/>
    <property type="project" value="TreeGrafter"/>
</dbReference>
<keyword evidence="6" id="KW-1185">Reference proteome</keyword>
<feature type="region of interest" description="Disordered" evidence="1">
    <location>
        <begin position="705"/>
        <end position="731"/>
    </location>
</feature>
<name>A0AAW0FYE7_9APHY</name>
<dbReference type="PANTHER" id="PTHR12295:SF30">
    <property type="entry name" value="PROTEIN FURRY"/>
    <property type="match status" value="1"/>
</dbReference>
<evidence type="ECO:0000313" key="6">
    <source>
        <dbReference type="Proteomes" id="UP001385951"/>
    </source>
</evidence>
<evidence type="ECO:0000313" key="5">
    <source>
        <dbReference type="EMBL" id="KAK7683214.1"/>
    </source>
</evidence>
<organism evidence="5 6">
    <name type="scientific">Cerrena zonata</name>
    <dbReference type="NCBI Taxonomy" id="2478898"/>
    <lineage>
        <taxon>Eukaryota</taxon>
        <taxon>Fungi</taxon>
        <taxon>Dikarya</taxon>
        <taxon>Basidiomycota</taxon>
        <taxon>Agaricomycotina</taxon>
        <taxon>Agaricomycetes</taxon>
        <taxon>Polyporales</taxon>
        <taxon>Cerrenaceae</taxon>
        <taxon>Cerrena</taxon>
    </lineage>
</organism>
<dbReference type="InterPro" id="IPR039867">
    <property type="entry name" value="Furry/Tao3/Mor2"/>
</dbReference>
<feature type="region of interest" description="Disordered" evidence="1">
    <location>
        <begin position="118"/>
        <end position="202"/>
    </location>
</feature>
<feature type="domain" description="Cell morphogenesis central region" evidence="4">
    <location>
        <begin position="1728"/>
        <end position="1898"/>
    </location>
</feature>
<dbReference type="InterPro" id="IPR029473">
    <property type="entry name" value="MOR2-PAG1_mid"/>
</dbReference>
<dbReference type="InterPro" id="IPR025614">
    <property type="entry name" value="Cell_morpho_N"/>
</dbReference>
<reference evidence="5 6" key="1">
    <citation type="submission" date="2022-09" db="EMBL/GenBank/DDBJ databases">
        <authorList>
            <person name="Palmer J.M."/>
        </authorList>
    </citation>
    <scope>NUCLEOTIDE SEQUENCE [LARGE SCALE GENOMIC DNA]</scope>
    <source>
        <strain evidence="5 6">DSM 7382</strain>
    </source>
</reference>
<dbReference type="InterPro" id="IPR016024">
    <property type="entry name" value="ARM-type_fold"/>
</dbReference>
<dbReference type="PANTHER" id="PTHR12295">
    <property type="entry name" value="FURRY-RELATED"/>
    <property type="match status" value="1"/>
</dbReference>
<comment type="caution">
    <text evidence="5">The sequence shown here is derived from an EMBL/GenBank/DDBJ whole genome shotgun (WGS) entry which is preliminary data.</text>
</comment>
<evidence type="ECO:0000256" key="1">
    <source>
        <dbReference type="SAM" id="MobiDB-lite"/>
    </source>
</evidence>
<sequence length="2368" mass="265578">MGSEGIQINIPDFDDDDFNSTPLFGRTQNSLWGASAGSGSESPTLLTPVLERGDRSYFHSRGDSVASEDSSHSIQLSSRKIRTPFAHSAQSSVATTTSSPFTKKGSFASLRNAFKSSKSTEVAPPLPPLDQQAYPALTNPFNRSTSSLAHHTSRPSVNASVSVFRPSTPASHEARGRRAPSRSNGHTPAKSQHSNSGSIFHFSDGDSDVGQSFSLSSPPPVPPVPHSFGNFPIIETESIHEMEDQVVMDAKTPSDFALHAIFMRFATSAEALVAEFINQPYDRDPLLETFMGAGVDSKFDGLLQSLGKIAQKHAKSVVESILRWRRSQLEGTELQRSQYSVKAVRALDSTAIVAERKMLTSTYIMCRALVIATKDISKESLGESVGNSLEEMTFEQFRRPDHKMLTSVNHKAIADLYAVLLGNLTEIRFESVTDRFLHELGPIAAGQVPKDSDFKFETLVKGLRYIQIKVWPPERFEEGAEFFEPLSKSFGNAHGNRLKSAFAETLVHMLHPIAKTAQAEVNHPDWAKAIELIYPKAKDMMSKPRYWHVAYPLAVTSLCVAPTDFFLRNWFACFEAGLGKMKERPYRMTILNGIMRLIWTYLYRCHEPASTASQKLENLAKNFFPSNRHTIFPQEERLEPFIYMVHFILSRHIDVGTEICLDLLQAKTVASLSSNSTFNLAPERTAIAAQAILLTLHQFEREEPVPAWPSDPDFTQTPSTSEYPTSSNPLQTPITRAGVQDLIEQSGNCLTTLASVCFQSVGRMSVLDDQWSAARLGPVYEEGHNEIIRHHAEGSFAYPQSLVAAISIVQTGFRTWPRLLHSSLPLEDALDMLLRGVIHVEPALGDVASHALLRFLHDKEEVHAILRRFCAVLFDPQSIAMEGTGTRLMTDSARLLDLWYKTLDTWVEHTLSQPVDSFTELQKDTNESLFGDVASGCLFLLSSHKSNIVAIAVKSVRRLGTLLPHIYPSPPTPEASPQPFSIIRALLGDMSPDVYLNGSEDLMDAEELSSLNRWRKLPATDVALQIAESDRTVDRNLWLHIYPAFLQACMEHHPPLIDLLCEKLKVSASRYHPLIVQLSGVTTRSPVGASQRPGTTPEKEGAKAILDHRFVVHQWHLWLKLLCTTAPVPDMRSASRDHVRARSEANVQRESLNSARDLFKYLSQFLDSDHLIFRETAVSCISCLPSHGYSVLLEDLSTLATRQFFDDTRSKSTSNPSTIGRIRRQERFHTAVARIYFLTAHNLQSQRSSSKQIALTNVLKYVRKMQSFLSMPENRDLFSLQRLRRYFCGTVERLFDGLATLKDSDRFIPPGMHLALYRMCEEWCQLGKQSDVVKKRLFYMQSAAAHSPSGQAEAIQRFQTETKTLSNVAVGAMASLIQKAFFPPDISASPIDRANAEQYESLKASQTLDRLTAILASYNDQVQSYGKKALRSLLAYSSYDTVFADEALRRAFVTARNMSTSNARFFDVVSDVICTTEHGFNFSQVVCLGLSNLCHPLSEIRHRAFNMLETVHEQAAGIISIVQHEAAVGSSAPSTYLHAHRLISDVLSGEHPDQALNVLAQFSGWIPQVFSAQGDQDALILLQSLEFWVPSIDLTSPDKSNLSREGRIAIYHLVTLTLRYAETHAEQIFVMWTRLVDAPYQTNGQAIIRFLLEQSSKVGNPVFAACAAKIVACLSQSVIGRDLFAELCSVIVPARMIPNLDHRLAIPDDEELEMWSDLDILFSNQPRMSLGVAQFSLLFLAETAVERYWEFQDEVPILLHGLFVHLDHKTDFVRERSRHMLFQLLRSHISGYDELLDRSSYSTRSELRKSVAQLQEEFEARAWKDDDLEEQTLSKMKWLVDHIVAMLEPLHPNVAESWGAIAVNWGVECSVRPVALRSLQLFRASMPKWRKNQVAQLLGRISATMSSNDLHLHKFNVDVLMTLTAMASSDDLEAVLPQMFWCAVACLSTTAEEEFSAALTLLTTILDRIDLDDLRTTDLLLSQQPPDWQGHVTLQSSLLTGLRSSSTLDATFRLLQHLAKVKDARLVDPSEGRVRDLYTLALPWCLHALWTDTSTEDLQEFAMNIGYLAEEEERPSITRIMTSFAKSRFRAKDDFLRQSVGVLREHYGAEHWTEVMTLLMGLVLNSERWLRVRTMQILKVLFQQRETRAPMDLLGSELLMPLLRLLETDLATEALDVLEEPLQISGGPSARHVLRMSMHHRMHADVKEVESVAEVFGIAEESGWCVPRAQDLREICRTNLRAVFDSCKVASRPSRIDFQPDEIPLFAQESPDNLGELVQNLHELSSFFKEQRLSSTVPSKQLEARVAAILAKSTEEIPQTPLVDIFDVGSLTPYHDRDSTSGSDTESDLFEFDSPQTAQAQNGFHYAH</sequence>
<dbReference type="InterPro" id="IPR025481">
    <property type="entry name" value="Cell_Morphogen_C"/>
</dbReference>
<evidence type="ECO:0000259" key="2">
    <source>
        <dbReference type="Pfam" id="PF14222"/>
    </source>
</evidence>
<dbReference type="Pfam" id="PF14222">
    <property type="entry name" value="MOR2-PAG1_N"/>
    <property type="match status" value="1"/>
</dbReference>
<dbReference type="Pfam" id="PF14225">
    <property type="entry name" value="MOR2-PAG1_C"/>
    <property type="match status" value="1"/>
</dbReference>
<feature type="compositionally biased region" description="Polar residues" evidence="1">
    <location>
        <begin position="139"/>
        <end position="161"/>
    </location>
</feature>
<dbReference type="GO" id="GO:0005938">
    <property type="term" value="C:cell cortex"/>
    <property type="evidence" value="ECO:0007669"/>
    <property type="project" value="TreeGrafter"/>
</dbReference>
<feature type="domain" description="Cell morphogenesis protein N-terminal" evidence="2">
    <location>
        <begin position="355"/>
        <end position="907"/>
    </location>
</feature>
<dbReference type="GO" id="GO:0000902">
    <property type="term" value="P:cell morphogenesis"/>
    <property type="evidence" value="ECO:0007669"/>
    <property type="project" value="InterPro"/>
</dbReference>
<dbReference type="Pfam" id="PF14228">
    <property type="entry name" value="MOR2-PAG1_mid"/>
    <property type="match status" value="1"/>
</dbReference>
<protein>
    <submittedName>
        <fullName evidence="5">Uncharacterized protein</fullName>
    </submittedName>
</protein>
<dbReference type="Proteomes" id="UP001385951">
    <property type="component" value="Unassembled WGS sequence"/>
</dbReference>
<evidence type="ECO:0000259" key="4">
    <source>
        <dbReference type="Pfam" id="PF14228"/>
    </source>
</evidence>
<evidence type="ECO:0000259" key="3">
    <source>
        <dbReference type="Pfam" id="PF14225"/>
    </source>
</evidence>
<dbReference type="SUPFAM" id="SSF48371">
    <property type="entry name" value="ARM repeat"/>
    <property type="match status" value="2"/>
</dbReference>
<gene>
    <name evidence="5" type="ORF">QCA50_013887</name>
</gene>